<evidence type="ECO:0000256" key="2">
    <source>
        <dbReference type="SAM" id="SignalP"/>
    </source>
</evidence>
<keyword evidence="5" id="KW-1185">Reference proteome</keyword>
<name>A0A5C3L3Y5_COPMA</name>
<feature type="domain" description="F-box" evidence="3">
    <location>
        <begin position="5"/>
        <end position="53"/>
    </location>
</feature>
<evidence type="ECO:0000259" key="3">
    <source>
        <dbReference type="PROSITE" id="PS50181"/>
    </source>
</evidence>
<dbReference type="SUPFAM" id="SSF50978">
    <property type="entry name" value="WD40 repeat-like"/>
    <property type="match status" value="1"/>
</dbReference>
<keyword evidence="2" id="KW-0732">Signal</keyword>
<evidence type="ECO:0000313" key="4">
    <source>
        <dbReference type="EMBL" id="TFK27714.1"/>
    </source>
</evidence>
<feature type="region of interest" description="Disordered" evidence="1">
    <location>
        <begin position="459"/>
        <end position="478"/>
    </location>
</feature>
<accession>A0A5C3L3Y5</accession>
<dbReference type="Proteomes" id="UP000307440">
    <property type="component" value="Unassembled WGS sequence"/>
</dbReference>
<reference evidence="4 5" key="1">
    <citation type="journal article" date="2019" name="Nat. Ecol. Evol.">
        <title>Megaphylogeny resolves global patterns of mushroom evolution.</title>
        <authorList>
            <person name="Varga T."/>
            <person name="Krizsan K."/>
            <person name="Foldi C."/>
            <person name="Dima B."/>
            <person name="Sanchez-Garcia M."/>
            <person name="Sanchez-Ramirez S."/>
            <person name="Szollosi G.J."/>
            <person name="Szarkandi J.G."/>
            <person name="Papp V."/>
            <person name="Albert L."/>
            <person name="Andreopoulos W."/>
            <person name="Angelini C."/>
            <person name="Antonin V."/>
            <person name="Barry K.W."/>
            <person name="Bougher N.L."/>
            <person name="Buchanan P."/>
            <person name="Buyck B."/>
            <person name="Bense V."/>
            <person name="Catcheside P."/>
            <person name="Chovatia M."/>
            <person name="Cooper J."/>
            <person name="Damon W."/>
            <person name="Desjardin D."/>
            <person name="Finy P."/>
            <person name="Geml J."/>
            <person name="Haridas S."/>
            <person name="Hughes K."/>
            <person name="Justo A."/>
            <person name="Karasinski D."/>
            <person name="Kautmanova I."/>
            <person name="Kiss B."/>
            <person name="Kocsube S."/>
            <person name="Kotiranta H."/>
            <person name="LaButti K.M."/>
            <person name="Lechner B.E."/>
            <person name="Liimatainen K."/>
            <person name="Lipzen A."/>
            <person name="Lukacs Z."/>
            <person name="Mihaltcheva S."/>
            <person name="Morgado L.N."/>
            <person name="Niskanen T."/>
            <person name="Noordeloos M.E."/>
            <person name="Ohm R.A."/>
            <person name="Ortiz-Santana B."/>
            <person name="Ovrebo C."/>
            <person name="Racz N."/>
            <person name="Riley R."/>
            <person name="Savchenko A."/>
            <person name="Shiryaev A."/>
            <person name="Soop K."/>
            <person name="Spirin V."/>
            <person name="Szebenyi C."/>
            <person name="Tomsovsky M."/>
            <person name="Tulloss R.E."/>
            <person name="Uehling J."/>
            <person name="Grigoriev I.V."/>
            <person name="Vagvolgyi C."/>
            <person name="Papp T."/>
            <person name="Martin F.M."/>
            <person name="Miettinen O."/>
            <person name="Hibbett D.S."/>
            <person name="Nagy L.G."/>
        </authorList>
    </citation>
    <scope>NUCLEOTIDE SEQUENCE [LARGE SCALE GENOMIC DNA]</scope>
    <source>
        <strain evidence="4 5">CBS 121175</strain>
    </source>
</reference>
<feature type="chain" id="PRO_5022811554" description="F-box domain-containing protein" evidence="2">
    <location>
        <begin position="30"/>
        <end position="504"/>
    </location>
</feature>
<dbReference type="InterPro" id="IPR036047">
    <property type="entry name" value="F-box-like_dom_sf"/>
</dbReference>
<dbReference type="Gene3D" id="2.130.10.10">
    <property type="entry name" value="YVTN repeat-like/Quinoprotein amine dehydrogenase"/>
    <property type="match status" value="1"/>
</dbReference>
<dbReference type="InterPro" id="IPR001810">
    <property type="entry name" value="F-box_dom"/>
</dbReference>
<dbReference type="PROSITE" id="PS50181">
    <property type="entry name" value="FBOX"/>
    <property type="match status" value="1"/>
</dbReference>
<dbReference type="Pfam" id="PF12937">
    <property type="entry name" value="F-box-like"/>
    <property type="match status" value="1"/>
</dbReference>
<sequence length="504" mass="54958">MDHQQSTISVLPTDILLLILSTLNVQGLASLSQTCRWMHELVSEFGWTAYARLHPRPSHSISNSRNIWTPREQVRYDYLTDRSWSKTDFVARPLSRTWGGKQSPNLAISNSRLIVAAGSTLFSYAFCGTPNNNPSITLEATLLLNEQHVRGRNITSITFLEDGGLDQTLLVAYQEQLVEVIHLVPVVQNGKHTLTFRRKHQPAFPRDDYIESFSASGQYLLSLSSNGTARLLSQAVRGSSSAASSSSTIELGERSWRCHLSADASTPFAAFGTSGKTPLTIYSVLPDRLSPTPHTILHAQKTTPTSTDSLPSLAVYGIARAPLASPMGSSPQILVSGWFDGQVRIYDLRSSNSVINGDSSSGPTFLKPVMSINDRWLQEPIYAVACGGGSAAHIAAGTARHSVVSFWDVRSPKTGWSVHAPGNDRSPVFSVILESSRFFGATESRPFVYDFGPNPTLETYPPLAAPAPPPTRGGDREGLKYKPGLVTYRVVKYHHASSGLPSEH</sequence>
<feature type="signal peptide" evidence="2">
    <location>
        <begin position="1"/>
        <end position="29"/>
    </location>
</feature>
<dbReference type="SUPFAM" id="SSF81383">
    <property type="entry name" value="F-box domain"/>
    <property type="match status" value="1"/>
</dbReference>
<protein>
    <recommendedName>
        <fullName evidence="3">F-box domain-containing protein</fullName>
    </recommendedName>
</protein>
<dbReference type="AlphaFoldDB" id="A0A5C3L3Y5"/>
<organism evidence="4 5">
    <name type="scientific">Coprinopsis marcescibilis</name>
    <name type="common">Agaric fungus</name>
    <name type="synonym">Psathyrella marcescibilis</name>
    <dbReference type="NCBI Taxonomy" id="230819"/>
    <lineage>
        <taxon>Eukaryota</taxon>
        <taxon>Fungi</taxon>
        <taxon>Dikarya</taxon>
        <taxon>Basidiomycota</taxon>
        <taxon>Agaricomycotina</taxon>
        <taxon>Agaricomycetes</taxon>
        <taxon>Agaricomycetidae</taxon>
        <taxon>Agaricales</taxon>
        <taxon>Agaricineae</taxon>
        <taxon>Psathyrellaceae</taxon>
        <taxon>Coprinopsis</taxon>
    </lineage>
</organism>
<proteinExistence type="predicted"/>
<dbReference type="Gene3D" id="1.20.1280.50">
    <property type="match status" value="1"/>
</dbReference>
<gene>
    <name evidence="4" type="ORF">FA15DRAFT_635363</name>
</gene>
<dbReference type="OrthoDB" id="1259151at2759"/>
<dbReference type="InterPro" id="IPR015943">
    <property type="entry name" value="WD40/YVTN_repeat-like_dom_sf"/>
</dbReference>
<dbReference type="InterPro" id="IPR036322">
    <property type="entry name" value="WD40_repeat_dom_sf"/>
</dbReference>
<dbReference type="EMBL" id="ML210162">
    <property type="protein sequence ID" value="TFK27714.1"/>
    <property type="molecule type" value="Genomic_DNA"/>
</dbReference>
<evidence type="ECO:0000313" key="5">
    <source>
        <dbReference type="Proteomes" id="UP000307440"/>
    </source>
</evidence>
<evidence type="ECO:0000256" key="1">
    <source>
        <dbReference type="SAM" id="MobiDB-lite"/>
    </source>
</evidence>